<dbReference type="KEGG" id="mzi:HWN40_00745"/>
<dbReference type="OrthoDB" id="10206at2157"/>
<dbReference type="RefSeq" id="WP_176963967.1">
    <property type="nucleotide sequence ID" value="NZ_CP058215.1"/>
</dbReference>
<sequence>MRGIGKEFMEKTKFQYAERSDQALGYPQPPLQSGSEDEGKVFDLPEPESIKVDSIDIREAIENRTSTRSYRMEAISPEELSYLLWCTQGVKQVKSSVTFRTVPSAGARHALETYVLVNNVEGLEKGLYHFLPIEHKLVRIQTGEHIAEDIKTACLDQPFVLNSAVTFIWTAVPYRMQWRYGERGYRYLHLDAGHVCQNLYLAAQSVSCGVCAIAAFLDDNINILLQIDGEKEFTIYIATVGKIT</sequence>
<name>A0A7D5I3D9_9EURY</name>
<feature type="domain" description="Nitroreductase" evidence="2">
    <location>
        <begin position="61"/>
        <end position="242"/>
    </location>
</feature>
<dbReference type="EMBL" id="CP058215">
    <property type="protein sequence ID" value="QLC48904.1"/>
    <property type="molecule type" value="Genomic_DNA"/>
</dbReference>
<feature type="region of interest" description="Disordered" evidence="1">
    <location>
        <begin position="19"/>
        <end position="42"/>
    </location>
</feature>
<dbReference type="GeneID" id="55820158"/>
<dbReference type="NCBIfam" id="TIGR03605">
    <property type="entry name" value="antibiot_sagB"/>
    <property type="match status" value="1"/>
</dbReference>
<keyword evidence="4" id="KW-1185">Reference proteome</keyword>
<dbReference type="Pfam" id="PF00881">
    <property type="entry name" value="Nitroreductase"/>
    <property type="match status" value="1"/>
</dbReference>
<accession>A0A7D5I3D9</accession>
<proteinExistence type="predicted"/>
<dbReference type="InterPro" id="IPR000415">
    <property type="entry name" value="Nitroreductase-like"/>
</dbReference>
<protein>
    <submittedName>
        <fullName evidence="3">SagB/ThcOx family dehydrogenase</fullName>
    </submittedName>
</protein>
<dbReference type="InterPro" id="IPR052544">
    <property type="entry name" value="Bacteriocin_Proc_Enz"/>
</dbReference>
<dbReference type="CDD" id="cd02142">
    <property type="entry name" value="McbC_SagB-like_oxidoreductase"/>
    <property type="match status" value="1"/>
</dbReference>
<evidence type="ECO:0000313" key="4">
    <source>
        <dbReference type="Proteomes" id="UP000509594"/>
    </source>
</evidence>
<evidence type="ECO:0000313" key="3">
    <source>
        <dbReference type="EMBL" id="QLC48904.1"/>
    </source>
</evidence>
<organism evidence="3 4">
    <name type="scientific">Methanolobus zinderi</name>
    <dbReference type="NCBI Taxonomy" id="536044"/>
    <lineage>
        <taxon>Archaea</taxon>
        <taxon>Methanobacteriati</taxon>
        <taxon>Methanobacteriota</taxon>
        <taxon>Stenosarchaea group</taxon>
        <taxon>Methanomicrobia</taxon>
        <taxon>Methanosarcinales</taxon>
        <taxon>Methanosarcinaceae</taxon>
        <taxon>Methanolobus</taxon>
    </lineage>
</organism>
<gene>
    <name evidence="3" type="ORF">HWN40_00745</name>
</gene>
<reference evidence="3 4" key="1">
    <citation type="submission" date="2020-06" db="EMBL/GenBank/DDBJ databases">
        <title>Methanolobus halotolerans sp. nov., isolated from a saline lake Tus in Siberia.</title>
        <authorList>
            <person name="Shen Y."/>
            <person name="Chen S.-C."/>
            <person name="Lai M.-C."/>
            <person name="Huang H.-H."/>
            <person name="Chiu H.-H."/>
            <person name="Tang S.-L."/>
            <person name="Rogozin D.Y."/>
            <person name="Degermendzhy A.G."/>
        </authorList>
    </citation>
    <scope>NUCLEOTIDE SEQUENCE [LARGE SCALE GENOMIC DNA]</scope>
    <source>
        <strain evidence="3 4">DSM 21339</strain>
    </source>
</reference>
<dbReference type="Gene3D" id="3.40.109.10">
    <property type="entry name" value="NADH Oxidase"/>
    <property type="match status" value="1"/>
</dbReference>
<evidence type="ECO:0000259" key="2">
    <source>
        <dbReference type="Pfam" id="PF00881"/>
    </source>
</evidence>
<dbReference type="InterPro" id="IPR020051">
    <property type="entry name" value="SagB-type_dehydrogenase"/>
</dbReference>
<dbReference type="PANTHER" id="PTHR43745:SF2">
    <property type="entry name" value="NITROREDUCTASE MJ1384-RELATED"/>
    <property type="match status" value="1"/>
</dbReference>
<dbReference type="InterPro" id="IPR029479">
    <property type="entry name" value="Nitroreductase"/>
</dbReference>
<evidence type="ECO:0000256" key="1">
    <source>
        <dbReference type="SAM" id="MobiDB-lite"/>
    </source>
</evidence>
<dbReference type="SUPFAM" id="SSF55469">
    <property type="entry name" value="FMN-dependent nitroreductase-like"/>
    <property type="match status" value="1"/>
</dbReference>
<dbReference type="Proteomes" id="UP000509594">
    <property type="component" value="Chromosome"/>
</dbReference>
<dbReference type="PANTHER" id="PTHR43745">
    <property type="entry name" value="NITROREDUCTASE MJ1384-RELATED"/>
    <property type="match status" value="1"/>
</dbReference>
<dbReference type="AlphaFoldDB" id="A0A7D5I3D9"/>
<dbReference type="GO" id="GO:0016491">
    <property type="term" value="F:oxidoreductase activity"/>
    <property type="evidence" value="ECO:0007669"/>
    <property type="project" value="InterPro"/>
</dbReference>